<dbReference type="AlphaFoldDB" id="A0AA87CSW4"/>
<evidence type="ECO:0000313" key="3">
    <source>
        <dbReference type="Proteomes" id="UP000004506"/>
    </source>
</evidence>
<reference evidence="3" key="1">
    <citation type="submission" date="2008-04" db="EMBL/GenBank/DDBJ databases">
        <title>Draft genome sequence of Providencia stuartii (ATCC 25827).</title>
        <authorList>
            <person name="Sudarsanam P."/>
            <person name="Ley R."/>
            <person name="Guruge J."/>
            <person name="Turnbaugh P.J."/>
            <person name="Mahowald M."/>
            <person name="Liep D."/>
            <person name="Gordon J."/>
        </authorList>
    </citation>
    <scope>NUCLEOTIDE SEQUENCE [LARGE SCALE GENOMIC DNA]</scope>
    <source>
        <strain evidence="3">ATCC 25827</strain>
    </source>
</reference>
<name>A0AA87CSW4_PROST</name>
<reference evidence="3" key="2">
    <citation type="submission" date="2008-04" db="EMBL/GenBank/DDBJ databases">
        <title>Draft genome sequence of Providencia stuartii(ATCC 25827).</title>
        <authorList>
            <person name="Sudarsanam P."/>
            <person name="Ley R."/>
            <person name="Guruge J."/>
            <person name="Turnbaugh P.J."/>
            <person name="Mahowald M."/>
            <person name="Liep D."/>
            <person name="Gordon J."/>
        </authorList>
    </citation>
    <scope>NUCLEOTIDE SEQUENCE [LARGE SCALE GENOMIC DNA]</scope>
    <source>
        <strain evidence="3">ATCC 25827</strain>
    </source>
</reference>
<gene>
    <name evidence="2" type="ORF">PROSTU_00542</name>
</gene>
<dbReference type="Proteomes" id="UP000004506">
    <property type="component" value="Unassembled WGS sequence"/>
</dbReference>
<proteinExistence type="predicted"/>
<evidence type="ECO:0000256" key="1">
    <source>
        <dbReference type="SAM" id="Phobius"/>
    </source>
</evidence>
<sequence>MTIIFSIFIHLTFKTRSISHYYLTRAFNWQLVIFWFYPLVKPR</sequence>
<keyword evidence="1" id="KW-0472">Membrane</keyword>
<accession>A0AA87CSW4</accession>
<dbReference type="EMBL" id="ABJD02000048">
    <property type="protein sequence ID" value="EDU61352.1"/>
    <property type="molecule type" value="Genomic_DNA"/>
</dbReference>
<keyword evidence="1" id="KW-0812">Transmembrane</keyword>
<comment type="caution">
    <text evidence="2">The sequence shown here is derived from an EMBL/GenBank/DDBJ whole genome shotgun (WGS) entry which is preliminary data.</text>
</comment>
<protein>
    <submittedName>
        <fullName evidence="2">Uncharacterized protein</fullName>
    </submittedName>
</protein>
<organism evidence="2 3">
    <name type="scientific">Providencia stuartii ATCC 25827</name>
    <dbReference type="NCBI Taxonomy" id="471874"/>
    <lineage>
        <taxon>Bacteria</taxon>
        <taxon>Pseudomonadati</taxon>
        <taxon>Pseudomonadota</taxon>
        <taxon>Gammaproteobacteria</taxon>
        <taxon>Enterobacterales</taxon>
        <taxon>Morganellaceae</taxon>
        <taxon>Providencia</taxon>
    </lineage>
</organism>
<feature type="transmembrane region" description="Helical" evidence="1">
    <location>
        <begin position="21"/>
        <end position="40"/>
    </location>
</feature>
<evidence type="ECO:0000313" key="2">
    <source>
        <dbReference type="EMBL" id="EDU61352.1"/>
    </source>
</evidence>
<reference evidence="2 3" key="3">
    <citation type="submission" date="2008-05" db="EMBL/GenBank/DDBJ databases">
        <authorList>
            <person name="Fulton L."/>
            <person name="Clifton S."/>
            <person name="Fulton B."/>
            <person name="Xu J."/>
            <person name="Minx P."/>
            <person name="Pepin K.H."/>
            <person name="Johnson M."/>
            <person name="Thiruvilangam P."/>
            <person name="Bhonagiri V."/>
            <person name="Nash W.E."/>
            <person name="Mardis E.R."/>
            <person name="Wilson R.K."/>
        </authorList>
    </citation>
    <scope>NUCLEOTIDE SEQUENCE [LARGE SCALE GENOMIC DNA]</scope>
    <source>
        <strain evidence="2 3">ATCC 25827</strain>
    </source>
</reference>
<keyword evidence="1" id="KW-1133">Transmembrane helix</keyword>